<protein>
    <submittedName>
        <fullName evidence="2">Uric acid degradation bifunctional protein TTL-like</fullName>
    </submittedName>
</protein>
<proteinExistence type="predicted"/>
<keyword evidence="1" id="KW-1185">Reference proteome</keyword>
<name>A0A6P4CMR0_ARADU</name>
<dbReference type="SUPFAM" id="SSF158694">
    <property type="entry name" value="UraD-Like"/>
    <property type="match status" value="1"/>
</dbReference>
<reference evidence="2" key="2">
    <citation type="submission" date="2025-08" db="UniProtKB">
        <authorList>
            <consortium name="RefSeq"/>
        </authorList>
    </citation>
    <scope>IDENTIFICATION</scope>
    <source>
        <tissue evidence="2">Whole plant</tissue>
    </source>
</reference>
<evidence type="ECO:0000313" key="1">
    <source>
        <dbReference type="Proteomes" id="UP000515211"/>
    </source>
</evidence>
<reference evidence="1" key="1">
    <citation type="journal article" date="2016" name="Nat. Genet.">
        <title>The genome sequences of Arachis duranensis and Arachis ipaensis, the diploid ancestors of cultivated peanut.</title>
        <authorList>
            <person name="Bertioli D.J."/>
            <person name="Cannon S.B."/>
            <person name="Froenicke L."/>
            <person name="Huang G."/>
            <person name="Farmer A.D."/>
            <person name="Cannon E.K."/>
            <person name="Liu X."/>
            <person name="Gao D."/>
            <person name="Clevenger J."/>
            <person name="Dash S."/>
            <person name="Ren L."/>
            <person name="Moretzsohn M.C."/>
            <person name="Shirasawa K."/>
            <person name="Huang W."/>
            <person name="Vidigal B."/>
            <person name="Abernathy B."/>
            <person name="Chu Y."/>
            <person name="Niederhuth C.E."/>
            <person name="Umale P."/>
            <person name="Araujo A.C."/>
            <person name="Kozik A."/>
            <person name="Kim K.D."/>
            <person name="Burow M.D."/>
            <person name="Varshney R.K."/>
            <person name="Wang X."/>
            <person name="Zhang X."/>
            <person name="Barkley N."/>
            <person name="Guimaraes P.M."/>
            <person name="Isobe S."/>
            <person name="Guo B."/>
            <person name="Liao B."/>
            <person name="Stalker H.T."/>
            <person name="Schmitz R.J."/>
            <person name="Scheffler B.E."/>
            <person name="Leal-Bertioli S.C."/>
            <person name="Xun X."/>
            <person name="Jackson S.A."/>
            <person name="Michelmore R."/>
            <person name="Ozias-Akins P."/>
        </authorList>
    </citation>
    <scope>NUCLEOTIDE SEQUENCE [LARGE SCALE GENOMIC DNA]</scope>
    <source>
        <strain evidence="1">cv. V14167</strain>
    </source>
</reference>
<accession>A0A6P4CMR0</accession>
<organism evidence="1 2">
    <name type="scientific">Arachis duranensis</name>
    <name type="common">Wild peanut</name>
    <dbReference type="NCBI Taxonomy" id="130453"/>
    <lineage>
        <taxon>Eukaryota</taxon>
        <taxon>Viridiplantae</taxon>
        <taxon>Streptophyta</taxon>
        <taxon>Embryophyta</taxon>
        <taxon>Tracheophyta</taxon>
        <taxon>Spermatophyta</taxon>
        <taxon>Magnoliopsida</taxon>
        <taxon>eudicotyledons</taxon>
        <taxon>Gunneridae</taxon>
        <taxon>Pentapetalae</taxon>
        <taxon>rosids</taxon>
        <taxon>fabids</taxon>
        <taxon>Fabales</taxon>
        <taxon>Fabaceae</taxon>
        <taxon>Papilionoideae</taxon>
        <taxon>50 kb inversion clade</taxon>
        <taxon>dalbergioids sensu lato</taxon>
        <taxon>Dalbergieae</taxon>
        <taxon>Pterocarpus clade</taxon>
        <taxon>Arachis</taxon>
    </lineage>
</organism>
<evidence type="ECO:0000313" key="2">
    <source>
        <dbReference type="RefSeq" id="XP_015954112.1"/>
    </source>
</evidence>
<dbReference type="RefSeq" id="XP_015954112.1">
    <property type="nucleotide sequence ID" value="XM_016098626.1"/>
</dbReference>
<dbReference type="InterPro" id="IPR036778">
    <property type="entry name" value="OHCU_decarboxylase_sf"/>
</dbReference>
<dbReference type="Gene3D" id="1.10.3330.10">
    <property type="entry name" value="Oxo-4-hydroxy-4-carboxy-5-ureidoimidazoline decarboxylase"/>
    <property type="match status" value="1"/>
</dbReference>
<dbReference type="Proteomes" id="UP000515211">
    <property type="component" value="Chromosome 3"/>
</dbReference>
<sequence>MASAFPFSSLRHAFNAAFDVWCNKINVHSWLIAPNAHTNICEKFLFSHAFYTSVPSSVMNSSIEEIYALNKQYLQRFEFPYFTISSFWDGDVILMDLKTSVTNKSAYEFEWACRKQFIIIKQHISKFFCKRGYVRSTNKSPEIQAAVKDFDLNKKPFWKDDLDPVACEKARRFCEIWNPGE</sequence>
<gene>
    <name evidence="2" type="primary">LOC107478488</name>
</gene>
<dbReference type="AlphaFoldDB" id="A0A6P4CMR0"/>
<dbReference type="GeneID" id="107478488"/>
<dbReference type="KEGG" id="adu:107478488"/>